<name>A0A645E0C3_9ZZZZ</name>
<accession>A0A645E0C3</accession>
<evidence type="ECO:0000313" key="1">
    <source>
        <dbReference type="EMBL" id="MPM94042.1"/>
    </source>
</evidence>
<dbReference type="AlphaFoldDB" id="A0A645E0C3"/>
<dbReference type="EMBL" id="VSSQ01040743">
    <property type="protein sequence ID" value="MPM94042.1"/>
    <property type="molecule type" value="Genomic_DNA"/>
</dbReference>
<organism evidence="1">
    <name type="scientific">bioreactor metagenome</name>
    <dbReference type="NCBI Taxonomy" id="1076179"/>
    <lineage>
        <taxon>unclassified sequences</taxon>
        <taxon>metagenomes</taxon>
        <taxon>ecological metagenomes</taxon>
    </lineage>
</organism>
<comment type="caution">
    <text evidence="1">The sequence shown here is derived from an EMBL/GenBank/DDBJ whole genome shotgun (WGS) entry which is preliminary data.</text>
</comment>
<sequence length="147" mass="16779">MQYFASVAFLSKEKQPIIGEQLLAILDDRLVKSNDFFQICILNLFTVTNQFNNIARLVSLYDSASINVQREILLAAIPAKCSSWVSEHKEKYLTMSPWCKRAFILASSILPTDEKDVFLGKIVKLSLSNDDVLEQSLIKWALKKKHK</sequence>
<proteinExistence type="predicted"/>
<reference evidence="1" key="1">
    <citation type="submission" date="2019-08" db="EMBL/GenBank/DDBJ databases">
        <authorList>
            <person name="Kucharzyk K."/>
            <person name="Murdoch R.W."/>
            <person name="Higgins S."/>
            <person name="Loffler F."/>
        </authorList>
    </citation>
    <scope>NUCLEOTIDE SEQUENCE</scope>
</reference>
<evidence type="ECO:0008006" key="2">
    <source>
        <dbReference type="Google" id="ProtNLM"/>
    </source>
</evidence>
<gene>
    <name evidence="1" type="ORF">SDC9_141184</name>
</gene>
<protein>
    <recommendedName>
        <fullName evidence="2">DNA alkylation repair enzyme</fullName>
    </recommendedName>
</protein>